<dbReference type="InterPro" id="IPR027417">
    <property type="entry name" value="P-loop_NTPase"/>
</dbReference>
<organism evidence="18 19">
    <name type="scientific">Channa striata</name>
    <name type="common">Snakehead murrel</name>
    <name type="synonym">Ophicephalus striatus</name>
    <dbReference type="NCBI Taxonomy" id="64152"/>
    <lineage>
        <taxon>Eukaryota</taxon>
        <taxon>Metazoa</taxon>
        <taxon>Chordata</taxon>
        <taxon>Craniata</taxon>
        <taxon>Vertebrata</taxon>
        <taxon>Euteleostomi</taxon>
        <taxon>Actinopterygii</taxon>
        <taxon>Neopterygii</taxon>
        <taxon>Teleostei</taxon>
        <taxon>Neoteleostei</taxon>
        <taxon>Acanthomorphata</taxon>
        <taxon>Anabantaria</taxon>
        <taxon>Anabantiformes</taxon>
        <taxon>Channoidei</taxon>
        <taxon>Channidae</taxon>
        <taxon>Channa</taxon>
    </lineage>
</organism>
<proteinExistence type="inferred from homology"/>
<comment type="function">
    <text evidence="13">Exerts an anti-apoptotic effect in the immune system and is involved in responses to infections.</text>
</comment>
<evidence type="ECO:0000313" key="18">
    <source>
        <dbReference type="EMBL" id="KAK2857238.1"/>
    </source>
</evidence>
<protein>
    <recommendedName>
        <fullName evidence="14">GTPase IMAP family member 8</fullName>
    </recommendedName>
    <alternativeName>
        <fullName evidence="15">Immune-associated nucleotide-binding protein 9</fullName>
    </alternativeName>
</protein>
<dbReference type="EMBL" id="JAUPFM010000003">
    <property type="protein sequence ID" value="KAK2857238.1"/>
    <property type="molecule type" value="Genomic_DNA"/>
</dbReference>
<evidence type="ECO:0000256" key="14">
    <source>
        <dbReference type="ARBA" id="ARBA00073539"/>
    </source>
</evidence>
<comment type="caution">
    <text evidence="18">The sequence shown here is derived from an EMBL/GenBank/DDBJ whole genome shotgun (WGS) entry which is preliminary data.</text>
</comment>
<dbReference type="GO" id="GO:0005794">
    <property type="term" value="C:Golgi apparatus"/>
    <property type="evidence" value="ECO:0007669"/>
    <property type="project" value="UniProtKB-SubCell"/>
</dbReference>
<dbReference type="GO" id="GO:0005783">
    <property type="term" value="C:endoplasmic reticulum"/>
    <property type="evidence" value="ECO:0007669"/>
    <property type="project" value="UniProtKB-SubCell"/>
</dbReference>
<dbReference type="InterPro" id="IPR003599">
    <property type="entry name" value="Ig_sub"/>
</dbReference>
<evidence type="ECO:0000313" key="19">
    <source>
        <dbReference type="Proteomes" id="UP001187415"/>
    </source>
</evidence>
<dbReference type="InterPro" id="IPR013106">
    <property type="entry name" value="Ig_V-set"/>
</dbReference>
<dbReference type="GO" id="GO:0005739">
    <property type="term" value="C:mitochondrion"/>
    <property type="evidence" value="ECO:0007669"/>
    <property type="project" value="UniProtKB-SubCell"/>
</dbReference>
<evidence type="ECO:0000256" key="4">
    <source>
        <dbReference type="ARBA" id="ARBA00004555"/>
    </source>
</evidence>
<evidence type="ECO:0000256" key="2">
    <source>
        <dbReference type="ARBA" id="ARBA00004240"/>
    </source>
</evidence>
<comment type="subcellular location">
    <subcellularLocation>
        <location evidence="3">Cytoplasm</location>
        <location evidence="3">Cytosol</location>
    </subcellularLocation>
    <subcellularLocation>
        <location evidence="2">Endoplasmic reticulum</location>
    </subcellularLocation>
    <subcellularLocation>
        <location evidence="4">Golgi apparatus</location>
    </subcellularLocation>
    <subcellularLocation>
        <location evidence="1">Mitochondrion</location>
    </subcellularLocation>
</comment>
<comment type="similarity">
    <text evidence="5">Belongs to the TRAFAC class TrmE-Era-EngA-EngB-Septin-like GTPase superfamily. AIG1/Toc34/Toc159-like paraseptin GTPase family. IAN subfamily.</text>
</comment>
<evidence type="ECO:0000256" key="15">
    <source>
        <dbReference type="ARBA" id="ARBA00077278"/>
    </source>
</evidence>
<keyword evidence="10" id="KW-0333">Golgi apparatus</keyword>
<dbReference type="InterPro" id="IPR013783">
    <property type="entry name" value="Ig-like_fold"/>
</dbReference>
<dbReference type="Pfam" id="PF04548">
    <property type="entry name" value="AIG1"/>
    <property type="match status" value="1"/>
</dbReference>
<sequence length="391" mass="43506">MASSVSERAGDQLHSQWLSLELHDGVLYRRWKVPGGGSDHLNSWFLVPCSQRSSDSGLRAVLVGPEKTGKSSAANTILGEELFNCDTGFSPQTRSSEKKEGDVLGFRVSVVDTPGLSNTQLSEEQVEAELVHAVDLSSPGPHVFLLTIQLGRFTKEEQEGLKTLEKMLSPDVSKHSMVLFTYGDRLKRTDMDQLIKEDQNLQALLRKCSIQYHVFNNKDMGDRNQNRKNCMWIWILSLNPVICQVQHIRASVGDDVLLPCVYAKNTSLPETVSVLWWDKEGHILESVPNIKDQDQRFRGRVIWFPELYTSGNFSIILKKVQQSDGGMYFCYTHAGFPQITLLTVSESPTGYGGAAVEAPQALPPPASDSCISPSTVDSRLTFDPGNRLLHV</sequence>
<keyword evidence="19" id="KW-1185">Reference proteome</keyword>
<reference evidence="18" key="1">
    <citation type="submission" date="2023-07" db="EMBL/GenBank/DDBJ databases">
        <title>Chromosome-level Genome Assembly of Striped Snakehead (Channa striata).</title>
        <authorList>
            <person name="Liu H."/>
        </authorList>
    </citation>
    <scope>NUCLEOTIDE SEQUENCE</scope>
    <source>
        <strain evidence="18">Gz</strain>
        <tissue evidence="18">Muscle</tissue>
    </source>
</reference>
<dbReference type="PANTHER" id="PTHR10903:SF170">
    <property type="entry name" value="GTPASE IMAP FAMILY MEMBER 7"/>
    <property type="match status" value="1"/>
</dbReference>
<dbReference type="Proteomes" id="UP001187415">
    <property type="component" value="Unassembled WGS sequence"/>
</dbReference>
<evidence type="ECO:0000256" key="13">
    <source>
        <dbReference type="ARBA" id="ARBA00056809"/>
    </source>
</evidence>
<dbReference type="FunFam" id="3.40.50.300:FF:000536">
    <property type="entry name" value="GTPase IMAP family member 8"/>
    <property type="match status" value="1"/>
</dbReference>
<dbReference type="InterPro" id="IPR007110">
    <property type="entry name" value="Ig-like_dom"/>
</dbReference>
<evidence type="ECO:0000256" key="1">
    <source>
        <dbReference type="ARBA" id="ARBA00004173"/>
    </source>
</evidence>
<dbReference type="InterPro" id="IPR006703">
    <property type="entry name" value="G_AIG1"/>
</dbReference>
<evidence type="ECO:0000256" key="7">
    <source>
        <dbReference type="ARBA" id="ARBA00022737"/>
    </source>
</evidence>
<keyword evidence="6" id="KW-0963">Cytoplasm</keyword>
<dbReference type="PANTHER" id="PTHR10903">
    <property type="entry name" value="GTPASE, IMAP FAMILY MEMBER-RELATED"/>
    <property type="match status" value="1"/>
</dbReference>
<dbReference type="Gene3D" id="2.60.40.10">
    <property type="entry name" value="Immunoglobulins"/>
    <property type="match status" value="1"/>
</dbReference>
<dbReference type="InterPro" id="IPR045058">
    <property type="entry name" value="GIMA/IAN/Toc"/>
</dbReference>
<evidence type="ECO:0000256" key="11">
    <source>
        <dbReference type="ARBA" id="ARBA00023128"/>
    </source>
</evidence>
<evidence type="ECO:0000256" key="5">
    <source>
        <dbReference type="ARBA" id="ARBA00008535"/>
    </source>
</evidence>
<dbReference type="PROSITE" id="PS50835">
    <property type="entry name" value="IG_LIKE"/>
    <property type="match status" value="1"/>
</dbReference>
<accession>A0AA88NIJ4</accession>
<dbReference type="Pfam" id="PF07686">
    <property type="entry name" value="V-set"/>
    <property type="match status" value="1"/>
</dbReference>
<evidence type="ECO:0000256" key="9">
    <source>
        <dbReference type="ARBA" id="ARBA00022824"/>
    </source>
</evidence>
<evidence type="ECO:0000256" key="3">
    <source>
        <dbReference type="ARBA" id="ARBA00004514"/>
    </source>
</evidence>
<keyword evidence="11" id="KW-0496">Mitochondrion</keyword>
<dbReference type="InterPro" id="IPR036179">
    <property type="entry name" value="Ig-like_dom_sf"/>
</dbReference>
<dbReference type="GO" id="GO:0005829">
    <property type="term" value="C:cytosol"/>
    <property type="evidence" value="ECO:0007669"/>
    <property type="project" value="UniProtKB-SubCell"/>
</dbReference>
<feature type="domain" description="AIG1-type G" evidence="17">
    <location>
        <begin position="55"/>
        <end position="266"/>
    </location>
</feature>
<evidence type="ECO:0000256" key="10">
    <source>
        <dbReference type="ARBA" id="ARBA00023034"/>
    </source>
</evidence>
<evidence type="ECO:0000256" key="6">
    <source>
        <dbReference type="ARBA" id="ARBA00022490"/>
    </source>
</evidence>
<dbReference type="SUPFAM" id="SSF52540">
    <property type="entry name" value="P-loop containing nucleoside triphosphate hydrolases"/>
    <property type="match status" value="1"/>
</dbReference>
<evidence type="ECO:0000256" key="12">
    <source>
        <dbReference type="ARBA" id="ARBA00023134"/>
    </source>
</evidence>
<feature type="domain" description="Ig-like" evidence="16">
    <location>
        <begin position="240"/>
        <end position="330"/>
    </location>
</feature>
<keyword evidence="7" id="KW-0677">Repeat</keyword>
<dbReference type="Gene3D" id="3.40.50.300">
    <property type="entry name" value="P-loop containing nucleotide triphosphate hydrolases"/>
    <property type="match status" value="1"/>
</dbReference>
<keyword evidence="9" id="KW-0256">Endoplasmic reticulum</keyword>
<dbReference type="SMART" id="SM00409">
    <property type="entry name" value="IG"/>
    <property type="match status" value="1"/>
</dbReference>
<evidence type="ECO:0000259" key="16">
    <source>
        <dbReference type="PROSITE" id="PS50835"/>
    </source>
</evidence>
<evidence type="ECO:0000259" key="17">
    <source>
        <dbReference type="PROSITE" id="PS51720"/>
    </source>
</evidence>
<keyword evidence="12" id="KW-0342">GTP-binding</keyword>
<dbReference type="GO" id="GO:0005525">
    <property type="term" value="F:GTP binding"/>
    <property type="evidence" value="ECO:0007669"/>
    <property type="project" value="UniProtKB-KW"/>
</dbReference>
<evidence type="ECO:0000256" key="8">
    <source>
        <dbReference type="ARBA" id="ARBA00022741"/>
    </source>
</evidence>
<dbReference type="SUPFAM" id="SSF48726">
    <property type="entry name" value="Immunoglobulin"/>
    <property type="match status" value="1"/>
</dbReference>
<keyword evidence="8" id="KW-0547">Nucleotide-binding</keyword>
<gene>
    <name evidence="18" type="ORF">Q5P01_005973</name>
</gene>
<name>A0AA88NIJ4_CHASR</name>
<dbReference type="AlphaFoldDB" id="A0AA88NIJ4"/>
<dbReference type="PROSITE" id="PS51720">
    <property type="entry name" value="G_AIG1"/>
    <property type="match status" value="1"/>
</dbReference>